<keyword evidence="1" id="KW-0808">Transferase</keyword>
<name>A0ACC6UYH8_9CREN</name>
<accession>A0ACC6UYH8</accession>
<dbReference type="Proteomes" id="UP000033636">
    <property type="component" value="Unassembled WGS sequence"/>
</dbReference>
<dbReference type="EC" id="2.7.7.6" evidence="1"/>
<sequence length="198" mass="22367">MFRVLTLEDYIRIPPNRFGEPPEKVAFEELWGSYVGRVERDVGVYIAVFDVEVSKVGVVIFGDGATYNKVRFKALIYTPLMNEVIEGEVVRTEEFGAFVRIGPIDALVHRTQMMEDNIVLYNKQDNAFVGDRSKRKLGKGDVVRARIVGVSYVSAGNRDLVRVSLTLRQPMLGKLEWIEEELSGTKKKAQAKAQQKPS</sequence>
<organism evidence="1 2">
    <name type="scientific">Thermoproteus sp. AZ2</name>
    <dbReference type="NCBI Taxonomy" id="1609232"/>
    <lineage>
        <taxon>Archaea</taxon>
        <taxon>Thermoproteota</taxon>
        <taxon>Thermoprotei</taxon>
        <taxon>Thermoproteales</taxon>
        <taxon>Thermoproteaceae</taxon>
        <taxon>Thermoproteus</taxon>
    </lineage>
</organism>
<keyword evidence="1" id="KW-0240">DNA-directed RNA polymerase</keyword>
<dbReference type="EMBL" id="JZWT02000002">
    <property type="protein sequence ID" value="MFB6489863.1"/>
    <property type="molecule type" value="Genomic_DNA"/>
</dbReference>
<keyword evidence="1" id="KW-0804">Transcription</keyword>
<evidence type="ECO:0000313" key="2">
    <source>
        <dbReference type="Proteomes" id="UP000033636"/>
    </source>
</evidence>
<proteinExistence type="predicted"/>
<reference evidence="1" key="1">
    <citation type="submission" date="2024-07" db="EMBL/GenBank/DDBJ databases">
        <title>Metagenome and Metagenome-Assembled Genomes of Archaea from a hot spring from the geothermal field of Los Azufres, Mexico.</title>
        <authorList>
            <person name="Marin-Paredes R."/>
            <person name="Martinez-Romero E."/>
            <person name="Servin-Garciduenas L.E."/>
        </authorList>
    </citation>
    <scope>NUCLEOTIDE SEQUENCE</scope>
</reference>
<evidence type="ECO:0000313" key="1">
    <source>
        <dbReference type="EMBL" id="MFB6489863.1"/>
    </source>
</evidence>
<keyword evidence="1" id="KW-0548">Nucleotidyltransferase</keyword>
<protein>
    <submittedName>
        <fullName evidence="1">DNA-directed RNA polymerase</fullName>
        <ecNumber evidence="1">2.7.7.6</ecNumber>
    </submittedName>
</protein>
<gene>
    <name evidence="1" type="ORF">TU35_001235</name>
</gene>
<comment type="caution">
    <text evidence="1">The sequence shown here is derived from an EMBL/GenBank/DDBJ whole genome shotgun (WGS) entry which is preliminary data.</text>
</comment>